<organism evidence="3 4">
    <name type="scientific">Nocardioides soli</name>
    <dbReference type="NCBI Taxonomy" id="1036020"/>
    <lineage>
        <taxon>Bacteria</taxon>
        <taxon>Bacillati</taxon>
        <taxon>Actinomycetota</taxon>
        <taxon>Actinomycetes</taxon>
        <taxon>Propionibacteriales</taxon>
        <taxon>Nocardioidaceae</taxon>
        <taxon>Nocardioides</taxon>
    </lineage>
</organism>
<evidence type="ECO:0000256" key="1">
    <source>
        <dbReference type="ARBA" id="ARBA00023002"/>
    </source>
</evidence>
<dbReference type="Proteomes" id="UP000589626">
    <property type="component" value="Unassembled WGS sequence"/>
</dbReference>
<evidence type="ECO:0000313" key="4">
    <source>
        <dbReference type="Proteomes" id="UP000589626"/>
    </source>
</evidence>
<dbReference type="RefSeq" id="WP_183594650.1">
    <property type="nucleotide sequence ID" value="NZ_JACHWR010000003.1"/>
</dbReference>
<dbReference type="PANTHER" id="PTHR43244:SF1">
    <property type="entry name" value="5,10-METHYLENETETRAHYDROMETHANOPTERIN REDUCTASE"/>
    <property type="match status" value="1"/>
</dbReference>
<dbReference type="InterPro" id="IPR036661">
    <property type="entry name" value="Luciferase-like_sf"/>
</dbReference>
<dbReference type="PANTHER" id="PTHR43244">
    <property type="match status" value="1"/>
</dbReference>
<gene>
    <name evidence="3" type="ORF">FHU40_004538</name>
</gene>
<sequence length="337" mass="36328">MQWGIGLGKALDSRQVPRAAVRAEELGYDEAWISNERFHRDMFVVMGAAAALTRSLRLGTFVADPFTVHPAVTAAAIATVDSLSEGRAILGLGAGGTGFSQIGLRPRRPVASMSTALDAVKGLLRGERVTADDAHFEMHDAVLELSPAGDVPVVLASQSPKMLALGGRAADQVMISTFADPRLFGLAVGWAGDGAAEAGRELDVAEQVIARIDVAIDDDLDRARDALRPLIGYLLVLLHPNWFFLDTLELRLPDELHEIARNRDFVGMRARLGLIPEELIEAFGWVGGPTRVAEQIGRLLELGVRRVVVLPHSPDGDPIPTMEAFASRVMPLVERSL</sequence>
<protein>
    <submittedName>
        <fullName evidence="3">5,10-methylenetetrahydromethanopterin reductase</fullName>
        <ecNumber evidence="3">1.5.98.2</ecNumber>
    </submittedName>
</protein>
<dbReference type="InterPro" id="IPR011251">
    <property type="entry name" value="Luciferase-like_dom"/>
</dbReference>
<dbReference type="SUPFAM" id="SSF51679">
    <property type="entry name" value="Bacterial luciferase-like"/>
    <property type="match status" value="1"/>
</dbReference>
<dbReference type="InterPro" id="IPR050564">
    <property type="entry name" value="F420-G6PD/mer"/>
</dbReference>
<feature type="domain" description="Luciferase-like" evidence="2">
    <location>
        <begin position="13"/>
        <end position="305"/>
    </location>
</feature>
<dbReference type="CDD" id="cd01097">
    <property type="entry name" value="Tetrahydromethanopterin_reductase"/>
    <property type="match status" value="1"/>
</dbReference>
<evidence type="ECO:0000259" key="2">
    <source>
        <dbReference type="Pfam" id="PF00296"/>
    </source>
</evidence>
<dbReference type="EMBL" id="JACHWR010000003">
    <property type="protein sequence ID" value="MBB3044701.1"/>
    <property type="molecule type" value="Genomic_DNA"/>
</dbReference>
<reference evidence="3 4" key="1">
    <citation type="submission" date="2020-08" db="EMBL/GenBank/DDBJ databases">
        <title>Sequencing the genomes of 1000 actinobacteria strains.</title>
        <authorList>
            <person name="Klenk H.-P."/>
        </authorList>
    </citation>
    <scope>NUCLEOTIDE SEQUENCE [LARGE SCALE GENOMIC DNA]</scope>
    <source>
        <strain evidence="3 4">DSM 105498</strain>
    </source>
</reference>
<comment type="caution">
    <text evidence="3">The sequence shown here is derived from an EMBL/GenBank/DDBJ whole genome shotgun (WGS) entry which is preliminary data.</text>
</comment>
<accession>A0A7W4Z4A5</accession>
<dbReference type="EC" id="1.5.98.2" evidence="3"/>
<dbReference type="GO" id="GO:0018537">
    <property type="term" value="F:coenzyme F420-dependent N5,N10-methenyltetrahydromethanopterin reductase activity"/>
    <property type="evidence" value="ECO:0007669"/>
    <property type="project" value="UniProtKB-EC"/>
</dbReference>
<dbReference type="Gene3D" id="3.20.20.30">
    <property type="entry name" value="Luciferase-like domain"/>
    <property type="match status" value="1"/>
</dbReference>
<evidence type="ECO:0000313" key="3">
    <source>
        <dbReference type="EMBL" id="MBB3044701.1"/>
    </source>
</evidence>
<dbReference type="Pfam" id="PF00296">
    <property type="entry name" value="Bac_luciferase"/>
    <property type="match status" value="1"/>
</dbReference>
<keyword evidence="4" id="KW-1185">Reference proteome</keyword>
<proteinExistence type="predicted"/>
<dbReference type="GO" id="GO:0016705">
    <property type="term" value="F:oxidoreductase activity, acting on paired donors, with incorporation or reduction of molecular oxygen"/>
    <property type="evidence" value="ECO:0007669"/>
    <property type="project" value="InterPro"/>
</dbReference>
<keyword evidence="1 3" id="KW-0560">Oxidoreductase</keyword>
<name>A0A7W4Z4A5_9ACTN</name>
<dbReference type="AlphaFoldDB" id="A0A7W4Z4A5"/>